<protein>
    <submittedName>
        <fullName evidence="1">YciI family protein</fullName>
    </submittedName>
</protein>
<dbReference type="Proteomes" id="UP001501757">
    <property type="component" value="Unassembled WGS sequence"/>
</dbReference>
<gene>
    <name evidence="1" type="ORF">GCM10009092_12470</name>
</gene>
<dbReference type="PANTHER" id="PTHR37828">
    <property type="entry name" value="GSR2449 PROTEIN"/>
    <property type="match status" value="1"/>
</dbReference>
<organism evidence="1 2">
    <name type="scientific">Bowmanella denitrificans</name>
    <dbReference type="NCBI Taxonomy" id="366582"/>
    <lineage>
        <taxon>Bacteria</taxon>
        <taxon>Pseudomonadati</taxon>
        <taxon>Pseudomonadota</taxon>
        <taxon>Gammaproteobacteria</taxon>
        <taxon>Alteromonadales</taxon>
        <taxon>Alteromonadaceae</taxon>
        <taxon>Bowmanella</taxon>
    </lineage>
</organism>
<evidence type="ECO:0000313" key="1">
    <source>
        <dbReference type="EMBL" id="GAA0349575.1"/>
    </source>
</evidence>
<keyword evidence="2" id="KW-1185">Reference proteome</keyword>
<proteinExistence type="predicted"/>
<name>A0ABN0WXI5_9ALTE</name>
<dbReference type="EMBL" id="BAAAEI010000006">
    <property type="protein sequence ID" value="GAA0349575.1"/>
    <property type="molecule type" value="Genomic_DNA"/>
</dbReference>
<dbReference type="RefSeq" id="WP_343843036.1">
    <property type="nucleotide sequence ID" value="NZ_BAAAEI010000006.1"/>
</dbReference>
<dbReference type="SUPFAM" id="SSF54909">
    <property type="entry name" value="Dimeric alpha+beta barrel"/>
    <property type="match status" value="1"/>
</dbReference>
<dbReference type="Gene3D" id="3.30.70.1060">
    <property type="entry name" value="Dimeric alpha+beta barrel"/>
    <property type="match status" value="1"/>
</dbReference>
<evidence type="ECO:0000313" key="2">
    <source>
        <dbReference type="Proteomes" id="UP001501757"/>
    </source>
</evidence>
<sequence length="95" mass="10634">MFIVLLKFAEKRADADLYMQAHKDWIQAGREDGVFMLVGSLKPAIGGVLLAHNVELEALQERVAADPFVIHQVVSSEIIEVSPHQADERLTFLLH</sequence>
<comment type="caution">
    <text evidence="1">The sequence shown here is derived from an EMBL/GenBank/DDBJ whole genome shotgun (WGS) entry which is preliminary data.</text>
</comment>
<dbReference type="PANTHER" id="PTHR37828:SF1">
    <property type="entry name" value="YCII-RELATED DOMAIN-CONTAINING PROTEIN"/>
    <property type="match status" value="1"/>
</dbReference>
<accession>A0ABN0WXI5</accession>
<dbReference type="InterPro" id="IPR011008">
    <property type="entry name" value="Dimeric_a/b-barrel"/>
</dbReference>
<reference evidence="1 2" key="1">
    <citation type="journal article" date="2019" name="Int. J. Syst. Evol. Microbiol.">
        <title>The Global Catalogue of Microorganisms (GCM) 10K type strain sequencing project: providing services to taxonomists for standard genome sequencing and annotation.</title>
        <authorList>
            <consortium name="The Broad Institute Genomics Platform"/>
            <consortium name="The Broad Institute Genome Sequencing Center for Infectious Disease"/>
            <person name="Wu L."/>
            <person name="Ma J."/>
        </authorList>
    </citation>
    <scope>NUCLEOTIDE SEQUENCE [LARGE SCALE GENOMIC DNA]</scope>
    <source>
        <strain evidence="1 2">JCM 13378</strain>
    </source>
</reference>